<evidence type="ECO:0000313" key="3">
    <source>
        <dbReference type="EMBL" id="KAF1836972.1"/>
    </source>
</evidence>
<dbReference type="Gene3D" id="3.30.160.60">
    <property type="entry name" value="Classic Zinc Finger"/>
    <property type="match status" value="1"/>
</dbReference>
<proteinExistence type="predicted"/>
<feature type="domain" description="C2H2-type" evidence="2">
    <location>
        <begin position="521"/>
        <end position="547"/>
    </location>
</feature>
<evidence type="ECO:0000259" key="2">
    <source>
        <dbReference type="SMART" id="SM00355"/>
    </source>
</evidence>
<feature type="domain" description="C2H2-type" evidence="2">
    <location>
        <begin position="456"/>
        <end position="481"/>
    </location>
</feature>
<organism evidence="3 4">
    <name type="scientific">Decorospora gaudefroyi</name>
    <dbReference type="NCBI Taxonomy" id="184978"/>
    <lineage>
        <taxon>Eukaryota</taxon>
        <taxon>Fungi</taxon>
        <taxon>Dikarya</taxon>
        <taxon>Ascomycota</taxon>
        <taxon>Pezizomycotina</taxon>
        <taxon>Dothideomycetes</taxon>
        <taxon>Pleosporomycetidae</taxon>
        <taxon>Pleosporales</taxon>
        <taxon>Pleosporineae</taxon>
        <taxon>Pleosporaceae</taxon>
        <taxon>Decorospora</taxon>
    </lineage>
</organism>
<protein>
    <recommendedName>
        <fullName evidence="2">C2H2-type domain-containing protein</fullName>
    </recommendedName>
</protein>
<dbReference type="InterPro" id="IPR051061">
    <property type="entry name" value="Zinc_finger_trans_reg"/>
</dbReference>
<name>A0A6A5KMD2_9PLEO</name>
<dbReference type="Proteomes" id="UP000800040">
    <property type="component" value="Unassembled WGS sequence"/>
</dbReference>
<dbReference type="InterPro" id="IPR021109">
    <property type="entry name" value="Peptidase_aspartic_dom_sf"/>
</dbReference>
<dbReference type="PANTHER" id="PTHR46179">
    <property type="entry name" value="ZINC FINGER PROTEIN"/>
    <property type="match status" value="1"/>
</dbReference>
<dbReference type="AlphaFoldDB" id="A0A6A5KMD2"/>
<dbReference type="CDD" id="cd00303">
    <property type="entry name" value="retropepsin_like"/>
    <property type="match status" value="2"/>
</dbReference>
<reference evidence="3" key="1">
    <citation type="submission" date="2020-01" db="EMBL/GenBank/DDBJ databases">
        <authorList>
            <consortium name="DOE Joint Genome Institute"/>
            <person name="Haridas S."/>
            <person name="Albert R."/>
            <person name="Binder M."/>
            <person name="Bloem J."/>
            <person name="Labutti K."/>
            <person name="Salamov A."/>
            <person name="Andreopoulos B."/>
            <person name="Baker S.E."/>
            <person name="Barry K."/>
            <person name="Bills G."/>
            <person name="Bluhm B.H."/>
            <person name="Cannon C."/>
            <person name="Castanera R."/>
            <person name="Culley D.E."/>
            <person name="Daum C."/>
            <person name="Ezra D."/>
            <person name="Gonzalez J.B."/>
            <person name="Henrissat B."/>
            <person name="Kuo A."/>
            <person name="Liang C."/>
            <person name="Lipzen A."/>
            <person name="Lutzoni F."/>
            <person name="Magnuson J."/>
            <person name="Mondo S."/>
            <person name="Nolan M."/>
            <person name="Ohm R."/>
            <person name="Pangilinan J."/>
            <person name="Park H.-J."/>
            <person name="Ramirez L."/>
            <person name="Alfaro M."/>
            <person name="Sun H."/>
            <person name="Tritt A."/>
            <person name="Yoshinaga Y."/>
            <person name="Zwiers L.-H."/>
            <person name="Turgeon B.G."/>
            <person name="Goodwin S.B."/>
            <person name="Spatafora J.W."/>
            <person name="Crous P.W."/>
            <person name="Grigoriev I.V."/>
        </authorList>
    </citation>
    <scope>NUCLEOTIDE SEQUENCE</scope>
    <source>
        <strain evidence="3">P77</strain>
    </source>
</reference>
<dbReference type="GO" id="GO:0006357">
    <property type="term" value="P:regulation of transcription by RNA polymerase II"/>
    <property type="evidence" value="ECO:0007669"/>
    <property type="project" value="TreeGrafter"/>
</dbReference>
<keyword evidence="4" id="KW-1185">Reference proteome</keyword>
<dbReference type="Gene3D" id="2.40.70.10">
    <property type="entry name" value="Acid Proteases"/>
    <property type="match status" value="2"/>
</dbReference>
<feature type="domain" description="C2H2-type" evidence="2">
    <location>
        <begin position="487"/>
        <end position="516"/>
    </location>
</feature>
<gene>
    <name evidence="3" type="ORF">BDW02DRAFT_577552</name>
</gene>
<evidence type="ECO:0000256" key="1">
    <source>
        <dbReference type="SAM" id="MobiDB-lite"/>
    </source>
</evidence>
<accession>A0A6A5KMD2</accession>
<dbReference type="PANTHER" id="PTHR46179:SF19">
    <property type="entry name" value="C2H2 FINGER DOMAIN TRANSCRIPTION FACTOR (EUROFUNG)-RELATED"/>
    <property type="match status" value="1"/>
</dbReference>
<feature type="compositionally biased region" description="Basic and acidic residues" evidence="1">
    <location>
        <begin position="386"/>
        <end position="415"/>
    </location>
</feature>
<dbReference type="SMART" id="SM00355">
    <property type="entry name" value="ZnF_C2H2"/>
    <property type="match status" value="3"/>
</dbReference>
<dbReference type="GO" id="GO:0005634">
    <property type="term" value="C:nucleus"/>
    <property type="evidence" value="ECO:0007669"/>
    <property type="project" value="TreeGrafter"/>
</dbReference>
<dbReference type="EMBL" id="ML975267">
    <property type="protein sequence ID" value="KAF1836972.1"/>
    <property type="molecule type" value="Genomic_DNA"/>
</dbReference>
<dbReference type="OrthoDB" id="6079484at2759"/>
<evidence type="ECO:0000313" key="4">
    <source>
        <dbReference type="Proteomes" id="UP000800040"/>
    </source>
</evidence>
<dbReference type="InterPro" id="IPR013087">
    <property type="entry name" value="Znf_C2H2_type"/>
</dbReference>
<feature type="region of interest" description="Disordered" evidence="1">
    <location>
        <begin position="381"/>
        <end position="415"/>
    </location>
</feature>
<sequence length="565" mass="62583">MAPTDQQLTLSLGLLGPLESSSTPSLIAENGSYLNLPNTTASLSNEVEMGDSTESPLFLQRTDATSTYTQSMEPVTYVPSLPPPPVYPIPFIKARRLAKTRLGLPITLHKHGVLATVLAYADTGADVNIMSDDLAKSLGYTNYKTLPAKKQFALANGKIVEAVGQVESTCSFGVETELSVSMTCLFYILSKAATPIIMGLSFLEQTKTMTEHMERLVRVPRPAFQALSVCSIDRPRNLLTCKLDRKEALATPDSGSEVDLISPSFASERGFAIFPEEEAIELADGSRAITTGFVRAEISIVPAESPDSFDSRSIVTVDFFVLDNLAHDLIIGEDSLEELKVFTHHQHALIPAPTGSRLLGINRIRYLGAVDRVFSWIKKKMNGTNPDHDHGQQDGDSSRSHLVEDQRENDRREHEAARITALPIAEQRAAEAAEVVKQRAYDDARMTWGNYTTTQFRCDHDGCSAAPFQTQYLLNLHKNLHTIERPHYCPIAHCPRSKGGKGFKRKKEKIRHSLVHQSPGYVCPFYPASIPRKFPRPDNLQRHVHVHHVDKDRDDPALRAVLSQG</sequence>